<dbReference type="AlphaFoldDB" id="X1SM14"/>
<gene>
    <name evidence="1" type="ORF">S12H4_26147</name>
</gene>
<name>X1SM14_9ZZZZ</name>
<comment type="caution">
    <text evidence="1">The sequence shown here is derived from an EMBL/GenBank/DDBJ whole genome shotgun (WGS) entry which is preliminary data.</text>
</comment>
<sequence>MILKNHFKLVEYHLILNQDVYFQKKALMELFLYMEKNSEIGMIIPKVLNPDGTIQYLPKLLPTPFNVILRW</sequence>
<proteinExistence type="predicted"/>
<dbReference type="SUPFAM" id="SSF53448">
    <property type="entry name" value="Nucleotide-diphospho-sugar transferases"/>
    <property type="match status" value="1"/>
</dbReference>
<reference evidence="1" key="1">
    <citation type="journal article" date="2014" name="Front. Microbiol.">
        <title>High frequency of phylogenetically diverse reductive dehalogenase-homologous genes in deep subseafloor sedimentary metagenomes.</title>
        <authorList>
            <person name="Kawai M."/>
            <person name="Futagami T."/>
            <person name="Toyoda A."/>
            <person name="Takaki Y."/>
            <person name="Nishi S."/>
            <person name="Hori S."/>
            <person name="Arai W."/>
            <person name="Tsubouchi T."/>
            <person name="Morono Y."/>
            <person name="Uchiyama I."/>
            <person name="Ito T."/>
            <person name="Fujiyama A."/>
            <person name="Inagaki F."/>
            <person name="Takami H."/>
        </authorList>
    </citation>
    <scope>NUCLEOTIDE SEQUENCE</scope>
    <source>
        <strain evidence="1">Expedition CK06-06</strain>
    </source>
</reference>
<feature type="non-terminal residue" evidence="1">
    <location>
        <position position="71"/>
    </location>
</feature>
<evidence type="ECO:0000313" key="1">
    <source>
        <dbReference type="EMBL" id="GAI80191.1"/>
    </source>
</evidence>
<dbReference type="InterPro" id="IPR029044">
    <property type="entry name" value="Nucleotide-diphossugar_trans"/>
</dbReference>
<dbReference type="EMBL" id="BARW01014807">
    <property type="protein sequence ID" value="GAI80191.1"/>
    <property type="molecule type" value="Genomic_DNA"/>
</dbReference>
<evidence type="ECO:0008006" key="2">
    <source>
        <dbReference type="Google" id="ProtNLM"/>
    </source>
</evidence>
<protein>
    <recommendedName>
        <fullName evidence="2">Glycosyltransferase 2-like domain-containing protein</fullName>
    </recommendedName>
</protein>
<accession>X1SM14</accession>
<organism evidence="1">
    <name type="scientific">marine sediment metagenome</name>
    <dbReference type="NCBI Taxonomy" id="412755"/>
    <lineage>
        <taxon>unclassified sequences</taxon>
        <taxon>metagenomes</taxon>
        <taxon>ecological metagenomes</taxon>
    </lineage>
</organism>